<dbReference type="InterPro" id="IPR036291">
    <property type="entry name" value="NAD(P)-bd_dom_sf"/>
</dbReference>
<dbReference type="PRINTS" id="PR01713">
    <property type="entry name" value="NUCEPIMERASE"/>
</dbReference>
<dbReference type="Gene3D" id="3.40.50.720">
    <property type="entry name" value="NAD(P)-binding Rossmann-like Domain"/>
    <property type="match status" value="1"/>
</dbReference>
<dbReference type="EMBL" id="MLJW01000001">
    <property type="protein sequence ID" value="OIR19141.1"/>
    <property type="molecule type" value="Genomic_DNA"/>
</dbReference>
<name>A0A1J5TS13_9ZZZZ</name>
<reference evidence="3" key="1">
    <citation type="submission" date="2016-10" db="EMBL/GenBank/DDBJ databases">
        <title>Sequence of Gallionella enrichment culture.</title>
        <authorList>
            <person name="Poehlein A."/>
            <person name="Muehling M."/>
            <person name="Daniel R."/>
        </authorList>
    </citation>
    <scope>NUCLEOTIDE SEQUENCE</scope>
</reference>
<dbReference type="SUPFAM" id="SSF51735">
    <property type="entry name" value="NAD(P)-binding Rossmann-fold domains"/>
    <property type="match status" value="1"/>
</dbReference>
<evidence type="ECO:0000256" key="1">
    <source>
        <dbReference type="ARBA" id="ARBA00007637"/>
    </source>
</evidence>
<comment type="similarity">
    <text evidence="1">Belongs to the NAD(P)-dependent epimerase/dehydratase family.</text>
</comment>
<dbReference type="Gene3D" id="3.90.25.10">
    <property type="entry name" value="UDP-galactose 4-epimerase, domain 1"/>
    <property type="match status" value="1"/>
</dbReference>
<dbReference type="PANTHER" id="PTHR43000">
    <property type="entry name" value="DTDP-D-GLUCOSE 4,6-DEHYDRATASE-RELATED"/>
    <property type="match status" value="1"/>
</dbReference>
<evidence type="ECO:0000313" key="3">
    <source>
        <dbReference type="EMBL" id="OIR19141.1"/>
    </source>
</evidence>
<dbReference type="Pfam" id="PF01370">
    <property type="entry name" value="Epimerase"/>
    <property type="match status" value="1"/>
</dbReference>
<sequence length="331" mass="36771">MSSYAKAKVLITGGLGFIGSNLARALVAQGAEVTLVDSLIPQYGGNAFNIDDIRDRVTVNVCDVRDPFAMAYLLKGMDYLFNLAGQTSHMDSMSDPQTDLEINATAQLSILEACRKANPGIKIVFASTRQLYGKPDYLPVDEKHPIRPVDVNGINKLAGEWYHLLYNNVYGIRACALRLTNTYGPGMRVKDARQTFLGIWVRLLLEGKPIKVFGDGLQLRDFNYVDDCVEAMMLAGANDSANGKVYNLGSTEVIGLKALAEMMIGLGYGGTLELVPFPPERKAIDIGDYYSDYSMITNELCWQPKVGLRDGLLRTMVYYQAHRRHYWDEEA</sequence>
<feature type="domain" description="NAD-dependent epimerase/dehydratase" evidence="2">
    <location>
        <begin position="9"/>
        <end position="249"/>
    </location>
</feature>
<organism evidence="3">
    <name type="scientific">mine drainage metagenome</name>
    <dbReference type="NCBI Taxonomy" id="410659"/>
    <lineage>
        <taxon>unclassified sequences</taxon>
        <taxon>metagenomes</taxon>
        <taxon>ecological metagenomes</taxon>
    </lineage>
</organism>
<accession>A0A1J5TS13</accession>
<gene>
    <name evidence="3" type="primary">strE_1</name>
    <name evidence="3" type="ORF">GALL_00200</name>
</gene>
<dbReference type="EC" id="4.2.1.46" evidence="3"/>
<keyword evidence="3" id="KW-0456">Lyase</keyword>
<proteinExistence type="inferred from homology"/>
<dbReference type="InterPro" id="IPR001509">
    <property type="entry name" value="Epimerase_deHydtase"/>
</dbReference>
<dbReference type="GO" id="GO:0008460">
    <property type="term" value="F:dTDP-glucose 4,6-dehydratase activity"/>
    <property type="evidence" value="ECO:0007669"/>
    <property type="project" value="UniProtKB-EC"/>
</dbReference>
<comment type="caution">
    <text evidence="3">The sequence shown here is derived from an EMBL/GenBank/DDBJ whole genome shotgun (WGS) entry which is preliminary data.</text>
</comment>
<dbReference type="AlphaFoldDB" id="A0A1J5TS13"/>
<protein>
    <submittedName>
        <fullName evidence="3">dTDP-glucose 4,6-dehydratase</fullName>
        <ecNumber evidence="3">4.2.1.46</ecNumber>
    </submittedName>
</protein>
<evidence type="ECO:0000259" key="2">
    <source>
        <dbReference type="Pfam" id="PF01370"/>
    </source>
</evidence>